<dbReference type="PANTHER" id="PTHR30572:SF4">
    <property type="entry name" value="ABC TRANSPORTER PERMEASE YTRF"/>
    <property type="match status" value="1"/>
</dbReference>
<dbReference type="GO" id="GO:0022857">
    <property type="term" value="F:transmembrane transporter activity"/>
    <property type="evidence" value="ECO:0007669"/>
    <property type="project" value="TreeGrafter"/>
</dbReference>
<dbReference type="Pfam" id="PF02687">
    <property type="entry name" value="FtsX"/>
    <property type="match status" value="2"/>
</dbReference>
<dbReference type="AlphaFoldDB" id="A0A5C4VLD2"/>
<feature type="domain" description="ABC3 transporter permease C-terminal" evidence="8">
    <location>
        <begin position="797"/>
        <end position="903"/>
    </location>
</feature>
<comment type="subcellular location">
    <subcellularLocation>
        <location evidence="1">Cell membrane</location>
        <topology evidence="1">Multi-pass membrane protein</topology>
    </subcellularLocation>
</comment>
<feature type="transmembrane region" description="Helical" evidence="7">
    <location>
        <begin position="845"/>
        <end position="867"/>
    </location>
</feature>
<keyword evidence="4 7" id="KW-1133">Transmembrane helix</keyword>
<feature type="transmembrane region" description="Helical" evidence="7">
    <location>
        <begin position="379"/>
        <end position="402"/>
    </location>
</feature>
<dbReference type="RefSeq" id="WP_139624845.1">
    <property type="nucleotide sequence ID" value="NZ_VDMP01000027.1"/>
</dbReference>
<organism evidence="9 10">
    <name type="scientific">Nocardioides albidus</name>
    <dbReference type="NCBI Taxonomy" id="1517589"/>
    <lineage>
        <taxon>Bacteria</taxon>
        <taxon>Bacillati</taxon>
        <taxon>Actinomycetota</taxon>
        <taxon>Actinomycetes</taxon>
        <taxon>Propionibacteriales</taxon>
        <taxon>Nocardioidaceae</taxon>
        <taxon>Nocardioides</taxon>
    </lineage>
</organism>
<comment type="caution">
    <text evidence="9">The sequence shown here is derived from an EMBL/GenBank/DDBJ whole genome shotgun (WGS) entry which is preliminary data.</text>
</comment>
<dbReference type="InterPro" id="IPR003838">
    <property type="entry name" value="ABC3_permease_C"/>
</dbReference>
<evidence type="ECO:0000256" key="2">
    <source>
        <dbReference type="ARBA" id="ARBA00022475"/>
    </source>
</evidence>
<keyword evidence="10" id="KW-1185">Reference proteome</keyword>
<gene>
    <name evidence="9" type="ORF">FHP29_21260</name>
</gene>
<evidence type="ECO:0000313" key="10">
    <source>
        <dbReference type="Proteomes" id="UP000313231"/>
    </source>
</evidence>
<dbReference type="PANTHER" id="PTHR30572">
    <property type="entry name" value="MEMBRANE COMPONENT OF TRANSPORTER-RELATED"/>
    <property type="match status" value="1"/>
</dbReference>
<proteinExistence type="inferred from homology"/>
<evidence type="ECO:0000256" key="6">
    <source>
        <dbReference type="ARBA" id="ARBA00038076"/>
    </source>
</evidence>
<evidence type="ECO:0000313" key="9">
    <source>
        <dbReference type="EMBL" id="TNM36653.1"/>
    </source>
</evidence>
<dbReference type="EMBL" id="VDMP01000027">
    <property type="protein sequence ID" value="TNM36653.1"/>
    <property type="molecule type" value="Genomic_DNA"/>
</dbReference>
<evidence type="ECO:0000259" key="8">
    <source>
        <dbReference type="Pfam" id="PF02687"/>
    </source>
</evidence>
<feature type="transmembrane region" description="Helical" evidence="7">
    <location>
        <begin position="328"/>
        <end position="359"/>
    </location>
</feature>
<evidence type="ECO:0000256" key="5">
    <source>
        <dbReference type="ARBA" id="ARBA00023136"/>
    </source>
</evidence>
<comment type="similarity">
    <text evidence="6">Belongs to the ABC-4 integral membrane protein family.</text>
</comment>
<evidence type="ECO:0000256" key="7">
    <source>
        <dbReference type="SAM" id="Phobius"/>
    </source>
</evidence>
<feature type="transmembrane region" description="Helical" evidence="7">
    <location>
        <begin position="282"/>
        <end position="307"/>
    </location>
</feature>
<feature type="transmembrane region" description="Helical" evidence="7">
    <location>
        <begin position="527"/>
        <end position="549"/>
    </location>
</feature>
<protein>
    <submittedName>
        <fullName evidence="9">ABC transporter permease</fullName>
    </submittedName>
</protein>
<keyword evidence="3 7" id="KW-0812">Transmembrane</keyword>
<dbReference type="InterPro" id="IPR050250">
    <property type="entry name" value="Macrolide_Exporter_MacB"/>
</dbReference>
<feature type="transmembrane region" description="Helical" evidence="7">
    <location>
        <begin position="423"/>
        <end position="444"/>
    </location>
</feature>
<reference evidence="9 10" key="1">
    <citation type="journal article" date="2016" name="Int. J. Syst. Evol. Microbiol.">
        <title>Nocardioides albidus sp. nov., an actinobacterium isolated from garden soil.</title>
        <authorList>
            <person name="Singh H."/>
            <person name="Du J."/>
            <person name="Trinh H."/>
            <person name="Won K."/>
            <person name="Yang J.E."/>
            <person name="Yin C."/>
            <person name="Kook M."/>
            <person name="Yi T.H."/>
        </authorList>
    </citation>
    <scope>NUCLEOTIDE SEQUENCE [LARGE SCALE GENOMIC DNA]</scope>
    <source>
        <strain evidence="9 10">CCTCC AB 2015297</strain>
    </source>
</reference>
<feature type="transmembrane region" description="Helical" evidence="7">
    <location>
        <begin position="879"/>
        <end position="902"/>
    </location>
</feature>
<name>A0A5C4VLD2_9ACTN</name>
<accession>A0A5C4VLD2</accession>
<dbReference type="Proteomes" id="UP000313231">
    <property type="component" value="Unassembled WGS sequence"/>
</dbReference>
<feature type="domain" description="ABC3 transporter permease C-terminal" evidence="8">
    <location>
        <begin position="288"/>
        <end position="406"/>
    </location>
</feature>
<evidence type="ECO:0000256" key="1">
    <source>
        <dbReference type="ARBA" id="ARBA00004651"/>
    </source>
</evidence>
<sequence>MSVWKPARRMARRSIRRNLARSVLIALLIGLPVAVATFSDVLYRSSDSPARTAYLELGSADAKLVVTPNERLRDFVVSSEWDGGYQEGGTRRDPSTVDVAALLPQGTRIEATQNDGGVGLLLRHGTRYDESWLEQTTMPSRFRPDRLQLSEGRFPEAGEIVLARSAAARLRVGAGDVVTDDLTGVELTVSGVVRDESCLRCPGVFAQPGRDLLPTPERPGAPAREFVQPTYLLDLPAGTDPDALARRLADHGVVLFPRDTYLHPEDYRRWDEPVTLDQVRGAALTTLIVGLGLLEVILLAGAAFAVGARKQARDMGLISAGGASPRQLRAVLLVQGATLGVLGTVGGVVVGFAVARLGWPLWEYLNGSVLPVFRFGPEILIAVVVGVLSGVLAAVVPAIGAARKQPLDALSGRFRVTRRRSRRVGIAGGVAVLAGVLLGLAGSAQMADDFHEYAETLASVRRTGTSLMTPSPTIPIALVLAGAVLAIAGLVLAMPVVLGALGRLAARLPLPARLAVRDADRHRHRTGPATSAIMLAVAGSVVAACAIAGTERAEESRWVPQLPLHTMQIYSSYDVGDGQQTADAAARRAAAVLPGAEVLEPAGLGYQTAPSQQDENNAQPLSEIWFNSFEDCSSSCVSYGGGGSAAIADPALVRLTLGRDLTADESAALDRGEVLALSPALVGPDGKVSASLDARVEVRDDGSYSEEDIPKLSLPAHVVKRKTYYGALPSVFMSAETAQRAGLVALPSANMRTLTFSSDATPAQIRAALKAARTGHRTEAWVQQPYQARDRLALLAVGGLAGLVTLIGVAIAVALSAAEGRRELATLSAVGADPAVRRRLAGAQALVIAGVGALVGVVLGISVSYALRATFGAPSFTVPWANLAGVGLGVPVLAALITAACTRSRVPMLERRA</sequence>
<evidence type="ECO:0000256" key="4">
    <source>
        <dbReference type="ARBA" id="ARBA00022989"/>
    </source>
</evidence>
<feature type="transmembrane region" description="Helical" evidence="7">
    <location>
        <begin position="476"/>
        <end position="506"/>
    </location>
</feature>
<dbReference type="OrthoDB" id="3405625at2"/>
<evidence type="ECO:0000256" key="3">
    <source>
        <dbReference type="ARBA" id="ARBA00022692"/>
    </source>
</evidence>
<feature type="transmembrane region" description="Helical" evidence="7">
    <location>
        <begin position="792"/>
        <end position="815"/>
    </location>
</feature>
<dbReference type="GO" id="GO:0005886">
    <property type="term" value="C:plasma membrane"/>
    <property type="evidence" value="ECO:0007669"/>
    <property type="project" value="UniProtKB-SubCell"/>
</dbReference>
<keyword evidence="2" id="KW-1003">Cell membrane</keyword>
<keyword evidence="5 7" id="KW-0472">Membrane</keyword>